<sequence length="425" mass="46107">MGSIFKLPLFVIAGPRARSVRQQVQRDKEVHRLGLASIEKLHPDVLIDVVQDVCIAMEVSDAMQLPGALHKLLQAVAAIPKLERFVGDVCEVVFEAGRTCLPDMSAKPSAGAVPGILQAWLALLQGLPEMRKGLAAIGKLLSARPGSDPISDTNLDCGRLVVGVRALVEGEQAWQASSELVSAAEGLIASEPQGLLQRVIAHFQHLFSCSSLDAVLPTMSQIYVTCSEAGNFRRSLACLLGLAPDAPYSASMQRVRQLLDRHSRELGLKEDYIKGMEPASPSAGKENKAWRPGHGGWPEVEIRLPHGMRPGPEAKQQGSPAGPQPAAKEAASKLTIGAKTEPGQLHELAKLFGVQKPEQVLEQARKLEERLRRLDEVVPKYQKLASQLMDILCVQSLEQIYPCIQKMLKQQPSLLSSISTIAAIR</sequence>
<dbReference type="GO" id="GO:0060271">
    <property type="term" value="P:cilium assembly"/>
    <property type="evidence" value="ECO:0007669"/>
    <property type="project" value="InterPro"/>
</dbReference>
<dbReference type="GO" id="GO:0070507">
    <property type="term" value="P:regulation of microtubule cytoskeleton organization"/>
    <property type="evidence" value="ECO:0007669"/>
    <property type="project" value="InterPro"/>
</dbReference>
<evidence type="ECO:0000256" key="1">
    <source>
        <dbReference type="ARBA" id="ARBA00004300"/>
    </source>
</evidence>
<keyword evidence="11" id="KW-1185">Reference proteome</keyword>
<dbReference type="GO" id="GO:0043015">
    <property type="term" value="F:gamma-tubulin binding"/>
    <property type="evidence" value="ECO:0007669"/>
    <property type="project" value="InterPro"/>
</dbReference>
<dbReference type="InterPro" id="IPR037692">
    <property type="entry name" value="CEP70"/>
</dbReference>
<dbReference type="GO" id="GO:0005815">
    <property type="term" value="C:microtubule organizing center"/>
    <property type="evidence" value="ECO:0007669"/>
    <property type="project" value="TreeGrafter"/>
</dbReference>
<evidence type="ECO:0000256" key="5">
    <source>
        <dbReference type="ARBA" id="ARBA00022803"/>
    </source>
</evidence>
<protein>
    <recommendedName>
        <fullName evidence="3">Centrosomal protein of 70 kDa</fullName>
    </recommendedName>
</protein>
<dbReference type="AlphaFoldDB" id="A0AAW1STQ9"/>
<dbReference type="EMBL" id="JALJOV010000985">
    <property type="protein sequence ID" value="KAK9857180.1"/>
    <property type="molecule type" value="Genomic_DNA"/>
</dbReference>
<evidence type="ECO:0000256" key="7">
    <source>
        <dbReference type="ARBA" id="ARBA00023212"/>
    </source>
</evidence>
<evidence type="ECO:0000256" key="9">
    <source>
        <dbReference type="SAM" id="MobiDB-lite"/>
    </source>
</evidence>
<comment type="caution">
    <text evidence="10">The sequence shown here is derived from an EMBL/GenBank/DDBJ whole genome shotgun (WGS) entry which is preliminary data.</text>
</comment>
<keyword evidence="6" id="KW-0175">Coiled coil</keyword>
<evidence type="ECO:0000256" key="6">
    <source>
        <dbReference type="ARBA" id="ARBA00023054"/>
    </source>
</evidence>
<dbReference type="PANTHER" id="PTHR14594">
    <property type="entry name" value="CENTROSOMAL PROTEIN OF 70 KDA"/>
    <property type="match status" value="1"/>
</dbReference>
<proteinExistence type="predicted"/>
<comment type="function">
    <text evidence="8">Plays a role in the organization of both preexisting and nascent microtubules in interphase cells. During mitosis, required for the organization and orientation of the mitotic spindle.</text>
</comment>
<evidence type="ECO:0000256" key="2">
    <source>
        <dbReference type="ARBA" id="ARBA00011832"/>
    </source>
</evidence>
<comment type="subcellular location">
    <subcellularLocation>
        <location evidence="1">Cytoplasm</location>
        <location evidence="1">Cytoskeleton</location>
        <location evidence="1">Microtubule organizing center</location>
        <location evidence="1">Centrosome</location>
    </subcellularLocation>
</comment>
<name>A0AAW1STQ9_9CHLO</name>
<dbReference type="PANTHER" id="PTHR14594:SF1">
    <property type="entry name" value="CENTROSOMAL PROTEIN OF 70 KDA"/>
    <property type="match status" value="1"/>
</dbReference>
<organism evidence="10 11">
    <name type="scientific">Apatococcus fuscideae</name>
    <dbReference type="NCBI Taxonomy" id="2026836"/>
    <lineage>
        <taxon>Eukaryota</taxon>
        <taxon>Viridiplantae</taxon>
        <taxon>Chlorophyta</taxon>
        <taxon>core chlorophytes</taxon>
        <taxon>Trebouxiophyceae</taxon>
        <taxon>Chlorellales</taxon>
        <taxon>Chlorellaceae</taxon>
        <taxon>Apatococcus</taxon>
    </lineage>
</organism>
<comment type="subunit">
    <text evidence="2">Directly interacts with tubulin-gamma; this interaction determines centrosomal localization.</text>
</comment>
<gene>
    <name evidence="10" type="ORF">WJX84_007612</name>
</gene>
<keyword evidence="5" id="KW-0802">TPR repeat</keyword>
<evidence type="ECO:0000256" key="8">
    <source>
        <dbReference type="ARBA" id="ARBA00025273"/>
    </source>
</evidence>
<evidence type="ECO:0000313" key="11">
    <source>
        <dbReference type="Proteomes" id="UP001485043"/>
    </source>
</evidence>
<keyword evidence="4" id="KW-0963">Cytoplasm</keyword>
<feature type="region of interest" description="Disordered" evidence="9">
    <location>
        <begin position="275"/>
        <end position="331"/>
    </location>
</feature>
<accession>A0AAW1STQ9</accession>
<evidence type="ECO:0000313" key="10">
    <source>
        <dbReference type="EMBL" id="KAK9857180.1"/>
    </source>
</evidence>
<reference evidence="10 11" key="1">
    <citation type="journal article" date="2024" name="Nat. Commun.">
        <title>Phylogenomics reveals the evolutionary origins of lichenization in chlorophyte algae.</title>
        <authorList>
            <person name="Puginier C."/>
            <person name="Libourel C."/>
            <person name="Otte J."/>
            <person name="Skaloud P."/>
            <person name="Haon M."/>
            <person name="Grisel S."/>
            <person name="Petersen M."/>
            <person name="Berrin J.G."/>
            <person name="Delaux P.M."/>
            <person name="Dal Grande F."/>
            <person name="Keller J."/>
        </authorList>
    </citation>
    <scope>NUCLEOTIDE SEQUENCE [LARGE SCALE GENOMIC DNA]</scope>
    <source>
        <strain evidence="10 11">SAG 2523</strain>
    </source>
</reference>
<keyword evidence="7" id="KW-0206">Cytoskeleton</keyword>
<dbReference type="Proteomes" id="UP001485043">
    <property type="component" value="Unassembled WGS sequence"/>
</dbReference>
<evidence type="ECO:0000256" key="3">
    <source>
        <dbReference type="ARBA" id="ARBA00018408"/>
    </source>
</evidence>
<evidence type="ECO:0000256" key="4">
    <source>
        <dbReference type="ARBA" id="ARBA00022490"/>
    </source>
</evidence>